<evidence type="ECO:0000313" key="2">
    <source>
        <dbReference type="Proteomes" id="UP000480943"/>
    </source>
</evidence>
<organism evidence="1 2">
    <name type="scientific">Photobacterium damselae subsp. damselae</name>
    <name type="common">Listonella damsela</name>
    <dbReference type="NCBI Taxonomy" id="85581"/>
    <lineage>
        <taxon>Bacteria</taxon>
        <taxon>Pseudomonadati</taxon>
        <taxon>Pseudomonadota</taxon>
        <taxon>Gammaproteobacteria</taxon>
        <taxon>Vibrionales</taxon>
        <taxon>Vibrionaceae</taxon>
        <taxon>Photobacterium</taxon>
    </lineage>
</organism>
<accession>A0AAD3ZVV6</accession>
<dbReference type="AlphaFoldDB" id="A0AAD3ZVV6"/>
<dbReference type="RefSeq" id="WP_151182502.1">
    <property type="nucleotide sequence ID" value="NZ_CP146969.1"/>
</dbReference>
<reference evidence="1 2" key="1">
    <citation type="submission" date="2019-09" db="EMBL/GenBank/DDBJ databases">
        <title>Photobacterium damselae subsp. damselae CDC-2227-81, a human clinical isolate.</title>
        <authorList>
            <person name="Osorio C.R."/>
        </authorList>
    </citation>
    <scope>NUCLEOTIDE SEQUENCE [LARGE SCALE GENOMIC DNA]</scope>
    <source>
        <strain evidence="1 2">CDC-2227-81</strain>
    </source>
</reference>
<sequence>MELTEMQQSYKDIMVNEFIPEINEINLKLHGLLNIEEIKSFIYSGEKSYKNHLLYSGCVVYSDNIPVPYQPIYDEAHLERVKKLISTYIISQVTELAISQYYHCSANDMMLRGSSWAVSKKLVLNLLFGREWIYNTDLCYDTNFNYGSQHFLMTLDTFVSAVAKRYEAEYMRYRIWGDRAIESLRRFLFVFSQYHIDDKEGAIYKVTDGCRELLTRDEFIETVEELINEMPYHNHTEIFYPYDSNINFAEHLDFRDADDKYIDYLYGIYCKVNN</sequence>
<name>A0AAD3ZVV6_PHODD</name>
<gene>
    <name evidence="1" type="ORF">F6450_05640</name>
</gene>
<protein>
    <submittedName>
        <fullName evidence="1">Uncharacterized protein</fullName>
    </submittedName>
</protein>
<proteinExistence type="predicted"/>
<dbReference type="EMBL" id="VZUQ01000037">
    <property type="protein sequence ID" value="KAB1182816.1"/>
    <property type="molecule type" value="Genomic_DNA"/>
</dbReference>
<dbReference type="Proteomes" id="UP000480943">
    <property type="component" value="Unassembled WGS sequence"/>
</dbReference>
<evidence type="ECO:0000313" key="1">
    <source>
        <dbReference type="EMBL" id="KAB1182816.1"/>
    </source>
</evidence>
<comment type="caution">
    <text evidence="1">The sequence shown here is derived from an EMBL/GenBank/DDBJ whole genome shotgun (WGS) entry which is preliminary data.</text>
</comment>